<sequence length="121" mass="12907">MNLIAHVEIPVLDIERAMRFYHAVFGVNFGEIVTIHGNQMAFFPFAADQNGASGALAQGNVYVPTRDGAIIYIGVSDIDEVLAKAVALGSEVLFPKTLAGENIYVAEIADSEGNRIAIQGV</sequence>
<keyword evidence="3" id="KW-1185">Reference proteome</keyword>
<name>A0A255Z2M9_9PROT</name>
<accession>A0A255Z2M9</accession>
<organism evidence="2 3">
    <name type="scientific">Niveispirillum lacus</name>
    <dbReference type="NCBI Taxonomy" id="1981099"/>
    <lineage>
        <taxon>Bacteria</taxon>
        <taxon>Pseudomonadati</taxon>
        <taxon>Pseudomonadota</taxon>
        <taxon>Alphaproteobacteria</taxon>
        <taxon>Rhodospirillales</taxon>
        <taxon>Azospirillaceae</taxon>
        <taxon>Niveispirillum</taxon>
    </lineage>
</organism>
<evidence type="ECO:0000313" key="3">
    <source>
        <dbReference type="Proteomes" id="UP000216998"/>
    </source>
</evidence>
<feature type="domain" description="VOC" evidence="1">
    <location>
        <begin position="3"/>
        <end position="121"/>
    </location>
</feature>
<dbReference type="AlphaFoldDB" id="A0A255Z2M9"/>
<dbReference type="PANTHER" id="PTHR33993">
    <property type="entry name" value="GLYOXALASE-RELATED"/>
    <property type="match status" value="1"/>
</dbReference>
<comment type="caution">
    <text evidence="2">The sequence shown here is derived from an EMBL/GenBank/DDBJ whole genome shotgun (WGS) entry which is preliminary data.</text>
</comment>
<protein>
    <submittedName>
        <fullName evidence="2">Glyoxalase</fullName>
    </submittedName>
</protein>
<dbReference type="RefSeq" id="WP_094456195.1">
    <property type="nucleotide sequence ID" value="NZ_NOXU01000027.1"/>
</dbReference>
<reference evidence="2 3" key="1">
    <citation type="submission" date="2017-07" db="EMBL/GenBank/DDBJ databases">
        <title>Niveispirillum cyanobacteriorum sp. nov., isolated from cyanobacterial aggregates in a eutrophic lake.</title>
        <authorList>
            <person name="Cai H."/>
        </authorList>
    </citation>
    <scope>NUCLEOTIDE SEQUENCE [LARGE SCALE GENOMIC DNA]</scope>
    <source>
        <strain evidence="3">TH1-14</strain>
    </source>
</reference>
<dbReference type="Proteomes" id="UP000216998">
    <property type="component" value="Unassembled WGS sequence"/>
</dbReference>
<dbReference type="SUPFAM" id="SSF54593">
    <property type="entry name" value="Glyoxalase/Bleomycin resistance protein/Dihydroxybiphenyl dioxygenase"/>
    <property type="match status" value="1"/>
</dbReference>
<dbReference type="InterPro" id="IPR052164">
    <property type="entry name" value="Anthracycline_SecMetBiosynth"/>
</dbReference>
<evidence type="ECO:0000259" key="1">
    <source>
        <dbReference type="PROSITE" id="PS51819"/>
    </source>
</evidence>
<dbReference type="InterPro" id="IPR037523">
    <property type="entry name" value="VOC_core"/>
</dbReference>
<dbReference type="PROSITE" id="PS51819">
    <property type="entry name" value="VOC"/>
    <property type="match status" value="1"/>
</dbReference>
<dbReference type="Pfam" id="PF00903">
    <property type="entry name" value="Glyoxalase"/>
    <property type="match status" value="1"/>
</dbReference>
<proteinExistence type="predicted"/>
<dbReference type="Gene3D" id="3.10.180.10">
    <property type="entry name" value="2,3-Dihydroxybiphenyl 1,2-Dioxygenase, domain 1"/>
    <property type="match status" value="1"/>
</dbReference>
<evidence type="ECO:0000313" key="2">
    <source>
        <dbReference type="EMBL" id="OYQ34910.1"/>
    </source>
</evidence>
<dbReference type="CDD" id="cd07247">
    <property type="entry name" value="SgaA_N_like"/>
    <property type="match status" value="1"/>
</dbReference>
<dbReference type="OrthoDB" id="9793039at2"/>
<gene>
    <name evidence="2" type="ORF">CHU95_10040</name>
</gene>
<dbReference type="EMBL" id="NOXU01000027">
    <property type="protein sequence ID" value="OYQ34910.1"/>
    <property type="molecule type" value="Genomic_DNA"/>
</dbReference>
<dbReference type="InterPro" id="IPR029068">
    <property type="entry name" value="Glyas_Bleomycin-R_OHBP_Dase"/>
</dbReference>
<dbReference type="InterPro" id="IPR004360">
    <property type="entry name" value="Glyas_Fos-R_dOase_dom"/>
</dbReference>
<dbReference type="PANTHER" id="PTHR33993:SF2">
    <property type="entry name" value="VOC DOMAIN-CONTAINING PROTEIN"/>
    <property type="match status" value="1"/>
</dbReference>